<dbReference type="FunCoup" id="H2AS31">
    <property type="interactions" value="30"/>
</dbReference>
<organism evidence="1 2">
    <name type="scientific">Kazachstania africana (strain ATCC 22294 / BCRC 22015 / CBS 2517 / CECT 1963 / NBRC 1671 / NRRL Y-8276)</name>
    <name type="common">Yeast</name>
    <name type="synonym">Kluyveromyces africanus</name>
    <dbReference type="NCBI Taxonomy" id="1071382"/>
    <lineage>
        <taxon>Eukaryota</taxon>
        <taxon>Fungi</taxon>
        <taxon>Dikarya</taxon>
        <taxon>Ascomycota</taxon>
        <taxon>Saccharomycotina</taxon>
        <taxon>Saccharomycetes</taxon>
        <taxon>Saccharomycetales</taxon>
        <taxon>Saccharomycetaceae</taxon>
        <taxon>Kazachstania</taxon>
    </lineage>
</organism>
<protein>
    <submittedName>
        <fullName evidence="1">Uncharacterized protein</fullName>
    </submittedName>
</protein>
<dbReference type="Gene3D" id="3.40.50.720">
    <property type="entry name" value="NAD(P)-binding Rossmann-like Domain"/>
    <property type="match status" value="1"/>
</dbReference>
<proteinExistence type="predicted"/>
<dbReference type="InParanoid" id="H2AS31"/>
<dbReference type="EMBL" id="HE650823">
    <property type="protein sequence ID" value="CCF57181.1"/>
    <property type="molecule type" value="Genomic_DNA"/>
</dbReference>
<dbReference type="RefSeq" id="XP_003956316.1">
    <property type="nucleotide sequence ID" value="XM_003956267.1"/>
</dbReference>
<evidence type="ECO:0000313" key="2">
    <source>
        <dbReference type="Proteomes" id="UP000005220"/>
    </source>
</evidence>
<dbReference type="STRING" id="1071382.H2AS31"/>
<gene>
    <name evidence="1" type="primary">KAFR0C01880</name>
    <name evidence="1" type="ORF">KAFR_0C01880</name>
</gene>
<keyword evidence="2" id="KW-1185">Reference proteome</keyword>
<dbReference type="Proteomes" id="UP000005220">
    <property type="component" value="Chromosome 3"/>
</dbReference>
<sequence length="345" mass="40119">MSINSKEHILFFGSSGLVGSGSLSNLLNPNFLLCNKQNNFYDVIESSIVSGVYDIAFDKIIYCFNRTPQNIRYKYHSDFEKNSQFDFGGTKYTLSNNPEPNNSFESKGQLQFAINDVEERIKIKYQVMPYSKEFGFSAEEEQQLNVTYNVFHVQIVYNESEKWPDLLPILFTGENEIKIARKRKDRLFPELFKLANINDISTVVCTLGASSATAKKQNMTVNKIDYDLTYNLIRAFTTTENKKVIIVTSFNNALISNIFPYFRTKLRLENDLKTTLEPPIKELYILRPGPIKGKHRSKESEISTNIRTLNPITRAIHYKKKLIKQKKKHWSYFTLMMPKRKFLRC</sequence>
<dbReference type="InterPro" id="IPR014843">
    <property type="entry name" value="Him1/Fmp52"/>
</dbReference>
<evidence type="ECO:0000313" key="1">
    <source>
        <dbReference type="EMBL" id="CCF57181.1"/>
    </source>
</evidence>
<dbReference type="OrthoDB" id="4067292at2759"/>
<dbReference type="AlphaFoldDB" id="H2AS31"/>
<dbReference type="SUPFAM" id="SSF51735">
    <property type="entry name" value="NAD(P)-binding Rossmann-fold domains"/>
    <property type="match status" value="1"/>
</dbReference>
<name>H2AS31_KAZAF</name>
<dbReference type="eggNOG" id="ENOG502RZQF">
    <property type="taxonomic scope" value="Eukaryota"/>
</dbReference>
<dbReference type="GeneID" id="13885100"/>
<dbReference type="KEGG" id="kaf:KAFR_0C01880"/>
<dbReference type="InterPro" id="IPR036291">
    <property type="entry name" value="NAD(P)-bd_dom_sf"/>
</dbReference>
<reference evidence="1 2" key="1">
    <citation type="journal article" date="2011" name="Proc. Natl. Acad. Sci. U.S.A.">
        <title>Evolutionary erosion of yeast sex chromosomes by mating-type switching accidents.</title>
        <authorList>
            <person name="Gordon J.L."/>
            <person name="Armisen D."/>
            <person name="Proux-Wera E."/>
            <person name="Oheigeartaigh S.S."/>
            <person name="Byrne K.P."/>
            <person name="Wolfe K.H."/>
        </authorList>
    </citation>
    <scope>NUCLEOTIDE SEQUENCE [LARGE SCALE GENOMIC DNA]</scope>
    <source>
        <strain evidence="2">ATCC 22294 / BCRC 22015 / CBS 2517 / CECT 1963 / NBRC 1671 / NRRL Y-8276</strain>
    </source>
</reference>
<dbReference type="HOGENOM" id="CLU_036495_0_0_1"/>
<accession>H2AS31</accession>
<dbReference type="Pfam" id="PF08732">
    <property type="entry name" value="HIM1"/>
    <property type="match status" value="1"/>
</dbReference>